<dbReference type="Gene3D" id="3.10.129.10">
    <property type="entry name" value="Hotdog Thioesterase"/>
    <property type="match status" value="1"/>
</dbReference>
<dbReference type="InterPro" id="IPR003965">
    <property type="entry name" value="Fatty_acid_synthase"/>
</dbReference>
<accession>A0A1H7XB29</accession>
<dbReference type="GO" id="GO:0005835">
    <property type="term" value="C:fatty acid synthase complex"/>
    <property type="evidence" value="ECO:0007669"/>
    <property type="project" value="InterPro"/>
</dbReference>
<name>A0A1H7XB29_STRJI</name>
<reference evidence="4" key="1">
    <citation type="submission" date="2016-10" db="EMBL/GenBank/DDBJ databases">
        <authorList>
            <person name="Varghese N."/>
        </authorList>
    </citation>
    <scope>NUCLEOTIDE SEQUENCE [LARGE SCALE GENOMIC DNA]</scope>
    <source>
        <strain evidence="4">DSM 45096 / BCRC 16803 / CGMCC 4.1857 / CIP 109030 / JCM 12277 / KCTC 19219 / NBRC 100920 / 33214</strain>
    </source>
</reference>
<dbReference type="EMBL" id="FOAZ01000023">
    <property type="protein sequence ID" value="SEM30883.1"/>
    <property type="molecule type" value="Genomic_DNA"/>
</dbReference>
<dbReference type="PANTHER" id="PTHR43841">
    <property type="entry name" value="3-HYDROXYACYL-THIOESTER DEHYDRATASE HTDX-RELATED"/>
    <property type="match status" value="1"/>
</dbReference>
<dbReference type="PANTHER" id="PTHR43841:SF1">
    <property type="entry name" value="3-HYDROXYACYL-THIOESTER DEHYDRATASE X"/>
    <property type="match status" value="1"/>
</dbReference>
<evidence type="ECO:0000313" key="4">
    <source>
        <dbReference type="Proteomes" id="UP000183015"/>
    </source>
</evidence>
<dbReference type="SUPFAM" id="SSF54637">
    <property type="entry name" value="Thioesterase/thiol ester dehydrase-isomerase"/>
    <property type="match status" value="2"/>
</dbReference>
<dbReference type="Proteomes" id="UP000183015">
    <property type="component" value="Unassembled WGS sequence"/>
</dbReference>
<feature type="domain" description="MaoC-like" evidence="2">
    <location>
        <begin position="191"/>
        <end position="275"/>
    </location>
</feature>
<evidence type="ECO:0000259" key="2">
    <source>
        <dbReference type="Pfam" id="PF01575"/>
    </source>
</evidence>
<organism evidence="3 4">
    <name type="scientific">Streptacidiphilus jiangxiensis</name>
    <dbReference type="NCBI Taxonomy" id="235985"/>
    <lineage>
        <taxon>Bacteria</taxon>
        <taxon>Bacillati</taxon>
        <taxon>Actinomycetota</taxon>
        <taxon>Actinomycetes</taxon>
        <taxon>Kitasatosporales</taxon>
        <taxon>Streptomycetaceae</taxon>
        <taxon>Streptacidiphilus</taxon>
    </lineage>
</organism>
<keyword evidence="4" id="KW-1185">Reference proteome</keyword>
<sequence length="296" mass="32266">MTTSTPATTVRELPSLPGTLGLYARAVRPKPRRHPPLAGEDAVALRGVVADPETLRGYREVCGHRTAADRLPPAFPHLTAFPLSMELMTRRDFPLPVLGLVHLSNRIEQTRPIAPDAALDWLVRSTTPRRHSKGQVFDVVAEARPAGTDGDEPVWRSVSTYLRRGPGGAGARAVDQDLPTPQVEEVWPLAADLGRRYGAVSGDRNPIHLHPLSARLFGFRRAIAHGMWTKARVLASLDQAVGLPDAFTVGVDFRQPVLLPGSIRLAAARVGEDGWAFHVTDPDGARRHLVGRLNPR</sequence>
<dbReference type="InterPro" id="IPR029069">
    <property type="entry name" value="HotDog_dom_sf"/>
</dbReference>
<evidence type="ECO:0000256" key="1">
    <source>
        <dbReference type="ARBA" id="ARBA00005254"/>
    </source>
</evidence>
<dbReference type="InterPro" id="IPR002539">
    <property type="entry name" value="MaoC-like_dom"/>
</dbReference>
<dbReference type="STRING" id="235985.SAMN05414137_12375"/>
<proteinExistence type="inferred from homology"/>
<dbReference type="RefSeq" id="WP_052439424.1">
    <property type="nucleotide sequence ID" value="NZ_BBPN01000051.1"/>
</dbReference>
<comment type="similarity">
    <text evidence="1">Belongs to the enoyl-CoA hydratase/isomerase family.</text>
</comment>
<protein>
    <submittedName>
        <fullName evidence="3">Acyl dehydratase</fullName>
    </submittedName>
</protein>
<dbReference type="GO" id="GO:0004312">
    <property type="term" value="F:fatty acid synthase activity"/>
    <property type="evidence" value="ECO:0007669"/>
    <property type="project" value="InterPro"/>
</dbReference>
<dbReference type="GO" id="GO:0006633">
    <property type="term" value="P:fatty acid biosynthetic process"/>
    <property type="evidence" value="ECO:0007669"/>
    <property type="project" value="InterPro"/>
</dbReference>
<gene>
    <name evidence="3" type="ORF">SAMN05414137_12375</name>
</gene>
<dbReference type="eggNOG" id="COG2030">
    <property type="taxonomic scope" value="Bacteria"/>
</dbReference>
<dbReference type="PRINTS" id="PR01483">
    <property type="entry name" value="FASYNTHASE"/>
</dbReference>
<evidence type="ECO:0000313" key="3">
    <source>
        <dbReference type="EMBL" id="SEM30883.1"/>
    </source>
</evidence>
<dbReference type="AlphaFoldDB" id="A0A1H7XB29"/>
<dbReference type="Pfam" id="PF01575">
    <property type="entry name" value="MaoC_dehydratas"/>
    <property type="match status" value="1"/>
</dbReference>